<reference evidence="1 2" key="1">
    <citation type="journal article" date="2012" name="PLoS Pathog.">
        <title>Diverse lifestyles and strategies of plant pathogenesis encoded in the genomes of eighteen Dothideomycetes fungi.</title>
        <authorList>
            <person name="Ohm R.A."/>
            <person name="Feau N."/>
            <person name="Henrissat B."/>
            <person name="Schoch C.L."/>
            <person name="Horwitz B.A."/>
            <person name="Barry K.W."/>
            <person name="Condon B.J."/>
            <person name="Copeland A.C."/>
            <person name="Dhillon B."/>
            <person name="Glaser F."/>
            <person name="Hesse C.N."/>
            <person name="Kosti I."/>
            <person name="LaButti K."/>
            <person name="Lindquist E.A."/>
            <person name="Lucas S."/>
            <person name="Salamov A.A."/>
            <person name="Bradshaw R.E."/>
            <person name="Ciuffetti L."/>
            <person name="Hamelin R.C."/>
            <person name="Kema G.H.J."/>
            <person name="Lawrence C."/>
            <person name="Scott J.A."/>
            <person name="Spatafora J.W."/>
            <person name="Turgeon B.G."/>
            <person name="de Wit P.J.G.M."/>
            <person name="Zhong S."/>
            <person name="Goodwin S.B."/>
            <person name="Grigoriev I.V."/>
        </authorList>
    </citation>
    <scope>NUCLEOTIDE SEQUENCE [LARGE SCALE GENOMIC DNA]</scope>
    <source>
        <strain evidence="1 2">UAMH 10762</strain>
    </source>
</reference>
<organism evidence="1 2">
    <name type="scientific">Baudoinia panamericana (strain UAMH 10762)</name>
    <name type="common">Angels' share fungus</name>
    <name type="synonym">Baudoinia compniacensis (strain UAMH 10762)</name>
    <dbReference type="NCBI Taxonomy" id="717646"/>
    <lineage>
        <taxon>Eukaryota</taxon>
        <taxon>Fungi</taxon>
        <taxon>Dikarya</taxon>
        <taxon>Ascomycota</taxon>
        <taxon>Pezizomycotina</taxon>
        <taxon>Dothideomycetes</taxon>
        <taxon>Dothideomycetidae</taxon>
        <taxon>Mycosphaerellales</taxon>
        <taxon>Teratosphaeriaceae</taxon>
        <taxon>Baudoinia</taxon>
    </lineage>
</organism>
<dbReference type="Proteomes" id="UP000011761">
    <property type="component" value="Unassembled WGS sequence"/>
</dbReference>
<protein>
    <submittedName>
        <fullName evidence="1">Uncharacterized protein</fullName>
    </submittedName>
</protein>
<proteinExistence type="predicted"/>
<evidence type="ECO:0000313" key="1">
    <source>
        <dbReference type="EMBL" id="EMC97494.1"/>
    </source>
</evidence>
<dbReference type="HOGENOM" id="CLU_1570344_0_0_1"/>
<sequence>MHITLYISSIHQDGVLQASQTSRIGRRSISESSPCSRCNYVFLRCFQRHQLSLLQCGHVDPHLGFVAYCSDTHLLILPLRPCGHVHSDDLQDIVCPNNNDSGHRHHHRDRSSGHSNAWNHLDATIPISFIHDNYLSYYRHINGSSTNIYAVSHTDVKPHHRRIEVMAALT</sequence>
<evidence type="ECO:0000313" key="2">
    <source>
        <dbReference type="Proteomes" id="UP000011761"/>
    </source>
</evidence>
<dbReference type="EMBL" id="KB445554">
    <property type="protein sequence ID" value="EMC97494.1"/>
    <property type="molecule type" value="Genomic_DNA"/>
</dbReference>
<dbReference type="AlphaFoldDB" id="M2NE62"/>
<dbReference type="KEGG" id="bcom:BAUCODRAFT_453951"/>
<dbReference type="RefSeq" id="XP_007675847.1">
    <property type="nucleotide sequence ID" value="XM_007677657.1"/>
</dbReference>
<accession>M2NE62</accession>
<keyword evidence="2" id="KW-1185">Reference proteome</keyword>
<dbReference type="GeneID" id="19114494"/>
<name>M2NE62_BAUPA</name>
<gene>
    <name evidence="1" type="ORF">BAUCODRAFT_453951</name>
</gene>